<reference evidence="2" key="1">
    <citation type="submission" date="2007-07" db="EMBL/GenBank/DDBJ databases">
        <title>PCAP assembly of the Caenorhabditis remanei genome.</title>
        <authorList>
            <consortium name="The Caenorhabditis remanei Sequencing Consortium"/>
            <person name="Wilson R.K."/>
        </authorList>
    </citation>
    <scope>NUCLEOTIDE SEQUENCE [LARGE SCALE GENOMIC DNA]</scope>
    <source>
        <strain evidence="2">PB4641</strain>
    </source>
</reference>
<feature type="compositionally biased region" description="Basic and acidic residues" evidence="1">
    <location>
        <begin position="89"/>
        <end position="102"/>
    </location>
</feature>
<feature type="compositionally biased region" description="Polar residues" evidence="1">
    <location>
        <begin position="59"/>
        <end position="75"/>
    </location>
</feature>
<feature type="compositionally biased region" description="Low complexity" evidence="1">
    <location>
        <begin position="10"/>
        <end position="19"/>
    </location>
</feature>
<gene>
    <name evidence="2" type="ORF">CRE_08383</name>
</gene>
<feature type="region of interest" description="Disordered" evidence="1">
    <location>
        <begin position="1"/>
        <end position="115"/>
    </location>
</feature>
<organism evidence="3">
    <name type="scientific">Caenorhabditis remanei</name>
    <name type="common">Caenorhabditis vulgaris</name>
    <dbReference type="NCBI Taxonomy" id="31234"/>
    <lineage>
        <taxon>Eukaryota</taxon>
        <taxon>Metazoa</taxon>
        <taxon>Ecdysozoa</taxon>
        <taxon>Nematoda</taxon>
        <taxon>Chromadorea</taxon>
        <taxon>Rhabditida</taxon>
        <taxon>Rhabditina</taxon>
        <taxon>Rhabditomorpha</taxon>
        <taxon>Rhabditoidea</taxon>
        <taxon>Rhabditidae</taxon>
        <taxon>Peloderinae</taxon>
        <taxon>Caenorhabditis</taxon>
    </lineage>
</organism>
<name>E3MPF8_CAERE</name>
<dbReference type="AlphaFoldDB" id="E3MPF8"/>
<dbReference type="InParanoid" id="E3MPF8"/>
<protein>
    <submittedName>
        <fullName evidence="2">Uncharacterized protein</fullName>
    </submittedName>
</protein>
<evidence type="ECO:0000313" key="3">
    <source>
        <dbReference type="Proteomes" id="UP000008281"/>
    </source>
</evidence>
<proteinExistence type="predicted"/>
<dbReference type="HOGENOM" id="CLU_1572060_0_0_1"/>
<accession>E3MPF8</accession>
<evidence type="ECO:0000313" key="2">
    <source>
        <dbReference type="EMBL" id="EFP06558.1"/>
    </source>
</evidence>
<evidence type="ECO:0000256" key="1">
    <source>
        <dbReference type="SAM" id="MobiDB-lite"/>
    </source>
</evidence>
<dbReference type="Proteomes" id="UP000008281">
    <property type="component" value="Unassembled WGS sequence"/>
</dbReference>
<dbReference type="EMBL" id="DS268463">
    <property type="protein sequence ID" value="EFP06558.1"/>
    <property type="molecule type" value="Genomic_DNA"/>
</dbReference>
<keyword evidence="3" id="KW-1185">Reference proteome</keyword>
<sequence>MDLENPPPLAVSAPVLPSSTSPAPNGNPVILIVPLTPSTVPDAPMVPENPPTPPASATVLPSFTSSAQNDASMNHENPPHTTRAPLAHRRPEPSSDDHHDSEDSSDGLPVAHPNLMGNFQIHGSYHVQNMQMPPANYGADSSGYRDHPIIMDNQTNQDLQELLKEKKWRL</sequence>